<dbReference type="InterPro" id="IPR012677">
    <property type="entry name" value="Nucleotide-bd_a/b_plait_sf"/>
</dbReference>
<dbReference type="GO" id="GO:0031369">
    <property type="term" value="F:translation initiation factor binding"/>
    <property type="evidence" value="ECO:0007669"/>
    <property type="project" value="InterPro"/>
</dbReference>
<comment type="similarity">
    <text evidence="6 7">Belongs to the eIF-3 subunit B family.</text>
</comment>
<dbReference type="AlphaFoldDB" id="A0A1E3NUI4"/>
<comment type="function">
    <text evidence="6">RNA-binding component of the eukaryotic translation initiation factor 3 (eIF-3) complex, which is involved in protein synthesis of a specialized repertoire of mRNAs and, together with other initiation factors, stimulates binding of mRNA and methionyl-tRNAi to the 40S ribosome. The eIF-3 complex specifically targets and initiates translation of a subset of mRNAs involved in cell proliferation.</text>
</comment>
<reference evidence="9 10" key="1">
    <citation type="journal article" date="2016" name="Proc. Natl. Acad. Sci. U.S.A.">
        <title>Comparative genomics of biotechnologically important yeasts.</title>
        <authorList>
            <person name="Riley R."/>
            <person name="Haridas S."/>
            <person name="Wolfe K.H."/>
            <person name="Lopes M.R."/>
            <person name="Hittinger C.T."/>
            <person name="Goeker M."/>
            <person name="Salamov A.A."/>
            <person name="Wisecaver J.H."/>
            <person name="Long T.M."/>
            <person name="Calvey C.H."/>
            <person name="Aerts A.L."/>
            <person name="Barry K.W."/>
            <person name="Choi C."/>
            <person name="Clum A."/>
            <person name="Coughlan A.Y."/>
            <person name="Deshpande S."/>
            <person name="Douglass A.P."/>
            <person name="Hanson S.J."/>
            <person name="Klenk H.-P."/>
            <person name="LaButti K.M."/>
            <person name="Lapidus A."/>
            <person name="Lindquist E.A."/>
            <person name="Lipzen A.M."/>
            <person name="Meier-Kolthoff J.P."/>
            <person name="Ohm R.A."/>
            <person name="Otillar R.P."/>
            <person name="Pangilinan J.L."/>
            <person name="Peng Y."/>
            <person name="Rokas A."/>
            <person name="Rosa C.A."/>
            <person name="Scheuner C."/>
            <person name="Sibirny A.A."/>
            <person name="Slot J.C."/>
            <person name="Stielow J.B."/>
            <person name="Sun H."/>
            <person name="Kurtzman C.P."/>
            <person name="Blackwell M."/>
            <person name="Grigoriev I.V."/>
            <person name="Jeffries T.W."/>
        </authorList>
    </citation>
    <scope>NUCLEOTIDE SEQUENCE [LARGE SCALE GENOMIC DNA]</scope>
    <source>
        <strain evidence="10">ATCC 58044 / CBS 1984 / NCYC 433 / NRRL Y-366-8</strain>
    </source>
</reference>
<evidence type="ECO:0000256" key="7">
    <source>
        <dbReference type="PIRNR" id="PIRNR036424"/>
    </source>
</evidence>
<dbReference type="GO" id="GO:0071541">
    <property type="term" value="C:eukaryotic translation initiation factor 3 complex, eIF3m"/>
    <property type="evidence" value="ECO:0007669"/>
    <property type="project" value="EnsemblFungi"/>
</dbReference>
<dbReference type="PANTHER" id="PTHR14068">
    <property type="entry name" value="EUKARYOTIC TRANSLATION INITIATION FACTOR 3 EIF3 -RELATED"/>
    <property type="match status" value="1"/>
</dbReference>
<keyword evidence="3 6" id="KW-0396">Initiation factor</keyword>
<evidence type="ECO:0000256" key="1">
    <source>
        <dbReference type="ARBA" id="ARBA00004496"/>
    </source>
</evidence>
<dbReference type="OrthoDB" id="10250414at2759"/>
<dbReference type="PIRSF" id="PIRSF036424">
    <property type="entry name" value="eIF3b"/>
    <property type="match status" value="1"/>
</dbReference>
<dbReference type="Gene3D" id="3.30.70.330">
    <property type="match status" value="1"/>
</dbReference>
<keyword evidence="4 6" id="KW-0694">RNA-binding</keyword>
<dbReference type="InterPro" id="IPR013979">
    <property type="entry name" value="TIF_beta_prop-like"/>
</dbReference>
<dbReference type="GO" id="GO:0003743">
    <property type="term" value="F:translation initiation factor activity"/>
    <property type="evidence" value="ECO:0007669"/>
    <property type="project" value="UniProtKB-UniRule"/>
</dbReference>
<dbReference type="GO" id="GO:0003723">
    <property type="term" value="F:RNA binding"/>
    <property type="evidence" value="ECO:0007669"/>
    <property type="project" value="UniProtKB-UniRule"/>
</dbReference>
<evidence type="ECO:0000256" key="3">
    <source>
        <dbReference type="ARBA" id="ARBA00022540"/>
    </source>
</evidence>
<evidence type="ECO:0000256" key="2">
    <source>
        <dbReference type="ARBA" id="ARBA00022490"/>
    </source>
</evidence>
<dbReference type="InterPro" id="IPR011400">
    <property type="entry name" value="EIF3B"/>
</dbReference>
<accession>A0A1E3NUI4</accession>
<evidence type="ECO:0000256" key="5">
    <source>
        <dbReference type="ARBA" id="ARBA00022917"/>
    </source>
</evidence>
<protein>
    <recommendedName>
        <fullName evidence="6">Eukaryotic translation initiation factor 3 subunit B</fullName>
        <shortName evidence="6">eIF3b</shortName>
    </recommendedName>
    <alternativeName>
        <fullName evidence="6">Eukaryotic translation initiation factor 3 90 kDa subunit homolog</fullName>
        <shortName evidence="6">eIF3 p90</shortName>
    </alternativeName>
    <alternativeName>
        <fullName evidence="6">Translation initiation factor eIF3, p90 subunit homolog</fullName>
    </alternativeName>
</protein>
<keyword evidence="5 6" id="KW-0648">Protein biosynthesis</keyword>
<comment type="subunit">
    <text evidence="6 7">Component of the eukaryotic translation initiation factor 3 (eIF-3) complex.</text>
</comment>
<dbReference type="SUPFAM" id="SSF54928">
    <property type="entry name" value="RNA-binding domain, RBD"/>
    <property type="match status" value="1"/>
</dbReference>
<sequence>MGLEQPKLEDIPVDDIDFSDLEAKYTVEEDNSFDKYLVVDGAPIAPEAKVPILTKVLNKLLSQHGKVTNFYMPLENGKTKGFAFVGYESPEIVDKTIKSLNGKKLDVKHRLLLNKLTDVEKYGAQGNITDEFKEPEIPPFEETDYLKSWLQDPSGRDQFILHKQEVVGVFWNKKKENPEPVIEPRLNWTSGFIKFSPKGSYVFSVHPQGIQAWGGKDFKNLKRFSHPNVRLIDFSPNEKYLVSLSPDPIVLPPEDHPKRATFPFGPESQGHKLVVWEIATGLPVRTFALPPNLEQRKEMIWPLLKWSYDDKYVARLGPNALAVYDTSDDFALLDKKPLKIDGIADFEFAPHGVKLANAKNTDSLSHVLAYWIPETDNQTAKVALLEVPSKKVLRTINLFQVSDVKLHWQDNAEYLAVKVDRHTKSKKTLFTNLEFFKLNEKDIPVEKIELKDRVINFGWEPKGDRFVTISRPEVSGANPAIARNAITFYAPELPKGKIANLKKWVAFKVIEPKFSNTIAWSPKGRFVVVATVGSTSQGGLEYYDLDYTGEKKESESDLVASHVKQIGQLEYAGLTDLEWDPSGRFVAAWSSFWRHKIENGYRLTDFAGHLLREELLDEFKAFVWRPRPESLLTGGDRKKVRKNLREYSAQFEESDAMEASEATRELILTRRRLLEEWSSWRSQIESHKEAYGIVDELQTTQDEEIIEEIKEEILEEKEEVVEQSN</sequence>
<dbReference type="SUPFAM" id="SSF82171">
    <property type="entry name" value="DPP6 N-terminal domain-like"/>
    <property type="match status" value="1"/>
</dbReference>
<dbReference type="Gene3D" id="2.130.10.10">
    <property type="entry name" value="YVTN repeat-like/Quinoprotein amine dehydrogenase"/>
    <property type="match status" value="1"/>
</dbReference>
<evidence type="ECO:0000259" key="8">
    <source>
        <dbReference type="PROSITE" id="PS50102"/>
    </source>
</evidence>
<dbReference type="EMBL" id="KV454215">
    <property type="protein sequence ID" value="ODQ56805.1"/>
    <property type="molecule type" value="Genomic_DNA"/>
</dbReference>
<evidence type="ECO:0000313" key="9">
    <source>
        <dbReference type="EMBL" id="ODQ56805.1"/>
    </source>
</evidence>
<dbReference type="RefSeq" id="XP_019036012.1">
    <property type="nucleotide sequence ID" value="XM_019186628.1"/>
</dbReference>
<dbReference type="PANTHER" id="PTHR14068:SF0">
    <property type="entry name" value="EUKARYOTIC TRANSLATION INITIATION FACTOR 3 SUBUNIT B"/>
    <property type="match status" value="1"/>
</dbReference>
<organism evidence="9 10">
    <name type="scientific">Wickerhamomyces anomalus (strain ATCC 58044 / CBS 1984 / NCYC 433 / NRRL Y-366-8)</name>
    <name type="common">Yeast</name>
    <name type="synonym">Hansenula anomala</name>
    <dbReference type="NCBI Taxonomy" id="683960"/>
    <lineage>
        <taxon>Eukaryota</taxon>
        <taxon>Fungi</taxon>
        <taxon>Dikarya</taxon>
        <taxon>Ascomycota</taxon>
        <taxon>Saccharomycotina</taxon>
        <taxon>Saccharomycetes</taxon>
        <taxon>Phaffomycetales</taxon>
        <taxon>Wickerhamomycetaceae</taxon>
        <taxon>Wickerhamomyces</taxon>
    </lineage>
</organism>
<comment type="subcellular location">
    <subcellularLocation>
        <location evidence="1 6 7">Cytoplasm</location>
    </subcellularLocation>
</comment>
<keyword evidence="2 6" id="KW-0963">Cytoplasm</keyword>
<dbReference type="InterPro" id="IPR035979">
    <property type="entry name" value="RBD_domain_sf"/>
</dbReference>
<dbReference type="Pfam" id="PF08662">
    <property type="entry name" value="eIF2A"/>
    <property type="match status" value="1"/>
</dbReference>
<name>A0A1E3NUI4_WICAA</name>
<dbReference type="InterPro" id="IPR015943">
    <property type="entry name" value="WD40/YVTN_repeat-like_dom_sf"/>
</dbReference>
<dbReference type="HAMAP" id="MF_03001">
    <property type="entry name" value="eIF3b"/>
    <property type="match status" value="1"/>
</dbReference>
<dbReference type="GO" id="GO:0033290">
    <property type="term" value="C:eukaryotic 48S preinitiation complex"/>
    <property type="evidence" value="ECO:0007669"/>
    <property type="project" value="UniProtKB-UniRule"/>
</dbReference>
<dbReference type="GO" id="GO:0016282">
    <property type="term" value="C:eukaryotic 43S preinitiation complex"/>
    <property type="evidence" value="ECO:0007669"/>
    <property type="project" value="UniProtKB-UniRule"/>
</dbReference>
<dbReference type="InterPro" id="IPR000504">
    <property type="entry name" value="RRM_dom"/>
</dbReference>
<keyword evidence="10" id="KW-1185">Reference proteome</keyword>
<dbReference type="SMART" id="SM00360">
    <property type="entry name" value="RRM"/>
    <property type="match status" value="1"/>
</dbReference>
<evidence type="ECO:0000256" key="6">
    <source>
        <dbReference type="HAMAP-Rule" id="MF_03001"/>
    </source>
</evidence>
<dbReference type="STRING" id="683960.A0A1E3NUI4"/>
<dbReference type="Pfam" id="PF00076">
    <property type="entry name" value="RRM_1"/>
    <property type="match status" value="1"/>
</dbReference>
<gene>
    <name evidence="6" type="primary">PRT1</name>
    <name evidence="9" type="ORF">WICANDRAFT_98091</name>
</gene>
<feature type="domain" description="RRM" evidence="8">
    <location>
        <begin position="35"/>
        <end position="118"/>
    </location>
</feature>
<dbReference type="GeneID" id="30203874"/>
<evidence type="ECO:0000313" key="10">
    <source>
        <dbReference type="Proteomes" id="UP000094112"/>
    </source>
</evidence>
<evidence type="ECO:0000256" key="4">
    <source>
        <dbReference type="ARBA" id="ARBA00022884"/>
    </source>
</evidence>
<dbReference type="PROSITE" id="PS50102">
    <property type="entry name" value="RRM"/>
    <property type="match status" value="1"/>
</dbReference>
<dbReference type="GO" id="GO:0010494">
    <property type="term" value="C:cytoplasmic stress granule"/>
    <property type="evidence" value="ECO:0007669"/>
    <property type="project" value="EnsemblFungi"/>
</dbReference>
<dbReference type="GO" id="GO:0071540">
    <property type="term" value="C:eukaryotic translation initiation factor 3 complex, eIF3e"/>
    <property type="evidence" value="ECO:0007669"/>
    <property type="project" value="EnsemblFungi"/>
</dbReference>
<proteinExistence type="inferred from homology"/>
<dbReference type="GO" id="GO:0001732">
    <property type="term" value="P:formation of cytoplasmic translation initiation complex"/>
    <property type="evidence" value="ECO:0007669"/>
    <property type="project" value="UniProtKB-UniRule"/>
</dbReference>
<dbReference type="CDD" id="cd12278">
    <property type="entry name" value="RRM_eIF3B"/>
    <property type="match status" value="1"/>
</dbReference>
<dbReference type="Proteomes" id="UP000094112">
    <property type="component" value="Unassembled WGS sequence"/>
</dbReference>
<dbReference type="InterPro" id="IPR034363">
    <property type="entry name" value="eIF3B_RRM"/>
</dbReference>
<comment type="function">
    <text evidence="7">Component of the eukaryotic translation initiation factor 3 (eIF-3) complex, which is involved in protein synthesis and, together with other initiation factors, stimulates binding of mRNA and methionyl-tRNAi to the 40S ribosome.</text>
</comment>